<name>A0A5M8PKP1_9LECA</name>
<organism evidence="9 10">
    <name type="scientific">Lasallia pustulata</name>
    <dbReference type="NCBI Taxonomy" id="136370"/>
    <lineage>
        <taxon>Eukaryota</taxon>
        <taxon>Fungi</taxon>
        <taxon>Dikarya</taxon>
        <taxon>Ascomycota</taxon>
        <taxon>Pezizomycotina</taxon>
        <taxon>Lecanoromycetes</taxon>
        <taxon>OSLEUM clade</taxon>
        <taxon>Umbilicariomycetidae</taxon>
        <taxon>Umbilicariales</taxon>
        <taxon>Umbilicariaceae</taxon>
        <taxon>Lasallia</taxon>
    </lineage>
</organism>
<evidence type="ECO:0000256" key="3">
    <source>
        <dbReference type="ARBA" id="ARBA00022989"/>
    </source>
</evidence>
<feature type="transmembrane region" description="Helical" evidence="7">
    <location>
        <begin position="15"/>
        <end position="37"/>
    </location>
</feature>
<feature type="transmembrane region" description="Helical" evidence="7">
    <location>
        <begin position="49"/>
        <end position="69"/>
    </location>
</feature>
<sequence>MQATVNSVRKISPTAFKGVIGALFSLAVLFAAARTYIRIIKFRRLFVDDAFLLVAILALTVSTALTYVFTPYMFTQIDVEVGVQAPPADLMQQLVLDQRYQDTATVFTWTALYAVKFSFLFFFRNIISRVRNLNIIWWCVFVVVVLAYGGCSVTPFVACSTFGPGLIEACDSPLSKYREGVVVQYSVVADVITDAMIISIPVLLLYRVRISLRQKLSLIGLLSLSIVMIVFAIIRVAAADTINGDVDSIWVVFWFQIETSVAVIMVSVSAFRALFVAHTPTRHSPSPTILLPKPYPLARTAESTAQTSWTLEPSFDSHEMRKHTQAKESMESDDMILPMEGTRRIAFLLSVGAGVIGSALGALVAGVAWILTLVIMAIDFALFGIIKKHINLDGSGSRAEYSTGMWTCLAAMILLFLGMFIVLFTCFIKRKAKKSRGYKSAGDTYTTGHGHRRGNGYDDTGTGTHNTHTRKKRYDIF</sequence>
<feature type="transmembrane region" description="Helical" evidence="7">
    <location>
        <begin position="218"/>
        <end position="238"/>
    </location>
</feature>
<evidence type="ECO:0000256" key="5">
    <source>
        <dbReference type="ARBA" id="ARBA00038359"/>
    </source>
</evidence>
<dbReference type="PANTHER" id="PTHR33048:SF47">
    <property type="entry name" value="INTEGRAL MEMBRANE PROTEIN-RELATED"/>
    <property type="match status" value="1"/>
</dbReference>
<comment type="subcellular location">
    <subcellularLocation>
        <location evidence="1">Membrane</location>
        <topology evidence="1">Multi-pass membrane protein</topology>
    </subcellularLocation>
</comment>
<gene>
    <name evidence="9" type="ORF">FRX48_06991</name>
</gene>
<reference evidence="9 10" key="1">
    <citation type="submission" date="2019-09" db="EMBL/GenBank/DDBJ databases">
        <title>The hologenome of the rock-dwelling lichen Lasallia pustulata.</title>
        <authorList>
            <person name="Greshake Tzovaras B."/>
            <person name="Segers F."/>
            <person name="Bicker A."/>
            <person name="Dal Grande F."/>
            <person name="Otte J."/>
            <person name="Hankeln T."/>
            <person name="Schmitt I."/>
            <person name="Ebersberger I."/>
        </authorList>
    </citation>
    <scope>NUCLEOTIDE SEQUENCE [LARGE SCALE GENOMIC DNA]</scope>
    <source>
        <strain evidence="9">A1-1</strain>
    </source>
</reference>
<evidence type="ECO:0000259" key="8">
    <source>
        <dbReference type="Pfam" id="PF20684"/>
    </source>
</evidence>
<feature type="compositionally biased region" description="Low complexity" evidence="6">
    <location>
        <begin position="457"/>
        <end position="466"/>
    </location>
</feature>
<dbReference type="GO" id="GO:0016020">
    <property type="term" value="C:membrane"/>
    <property type="evidence" value="ECO:0007669"/>
    <property type="project" value="UniProtKB-SubCell"/>
</dbReference>
<dbReference type="PANTHER" id="PTHR33048">
    <property type="entry name" value="PTH11-LIKE INTEGRAL MEMBRANE PROTEIN (AFU_ORTHOLOGUE AFUA_5G11245)"/>
    <property type="match status" value="1"/>
</dbReference>
<keyword evidence="4 7" id="KW-0472">Membrane</keyword>
<evidence type="ECO:0000256" key="6">
    <source>
        <dbReference type="SAM" id="MobiDB-lite"/>
    </source>
</evidence>
<feature type="transmembrane region" description="Helical" evidence="7">
    <location>
        <begin position="404"/>
        <end position="428"/>
    </location>
</feature>
<feature type="region of interest" description="Disordered" evidence="6">
    <location>
        <begin position="438"/>
        <end position="468"/>
    </location>
</feature>
<evidence type="ECO:0000313" key="9">
    <source>
        <dbReference type="EMBL" id="KAA6409438.1"/>
    </source>
</evidence>
<dbReference type="InterPro" id="IPR052337">
    <property type="entry name" value="SAT4-like"/>
</dbReference>
<evidence type="ECO:0000256" key="7">
    <source>
        <dbReference type="SAM" id="Phobius"/>
    </source>
</evidence>
<keyword evidence="3 7" id="KW-1133">Transmembrane helix</keyword>
<evidence type="ECO:0000256" key="1">
    <source>
        <dbReference type="ARBA" id="ARBA00004141"/>
    </source>
</evidence>
<comment type="caution">
    <text evidence="9">The sequence shown here is derived from an EMBL/GenBank/DDBJ whole genome shotgun (WGS) entry which is preliminary data.</text>
</comment>
<dbReference type="EMBL" id="VXIT01000011">
    <property type="protein sequence ID" value="KAA6409438.1"/>
    <property type="molecule type" value="Genomic_DNA"/>
</dbReference>
<feature type="transmembrane region" description="Helical" evidence="7">
    <location>
        <begin position="106"/>
        <end position="123"/>
    </location>
</feature>
<feature type="transmembrane region" description="Helical" evidence="7">
    <location>
        <begin position="345"/>
        <end position="378"/>
    </location>
</feature>
<keyword evidence="2 7" id="KW-0812">Transmembrane</keyword>
<evidence type="ECO:0000256" key="2">
    <source>
        <dbReference type="ARBA" id="ARBA00022692"/>
    </source>
</evidence>
<dbReference type="AlphaFoldDB" id="A0A5M8PKP1"/>
<comment type="similarity">
    <text evidence="5">Belongs to the SAT4 family.</text>
</comment>
<evidence type="ECO:0000256" key="4">
    <source>
        <dbReference type="ARBA" id="ARBA00023136"/>
    </source>
</evidence>
<feature type="transmembrane region" description="Helical" evidence="7">
    <location>
        <begin position="135"/>
        <end position="163"/>
    </location>
</feature>
<dbReference type="Pfam" id="PF20684">
    <property type="entry name" value="Fung_rhodopsin"/>
    <property type="match status" value="1"/>
</dbReference>
<proteinExistence type="inferred from homology"/>
<evidence type="ECO:0000313" key="10">
    <source>
        <dbReference type="Proteomes" id="UP000324767"/>
    </source>
</evidence>
<protein>
    <recommendedName>
        <fullName evidence="8">Rhodopsin domain-containing protein</fullName>
    </recommendedName>
</protein>
<feature type="transmembrane region" description="Helical" evidence="7">
    <location>
        <begin position="183"/>
        <end position="206"/>
    </location>
</feature>
<accession>A0A5M8PKP1</accession>
<dbReference type="OrthoDB" id="444631at2759"/>
<dbReference type="InterPro" id="IPR049326">
    <property type="entry name" value="Rhodopsin_dom_fungi"/>
</dbReference>
<feature type="transmembrane region" description="Helical" evidence="7">
    <location>
        <begin position="250"/>
        <end position="275"/>
    </location>
</feature>
<dbReference type="Proteomes" id="UP000324767">
    <property type="component" value="Unassembled WGS sequence"/>
</dbReference>
<feature type="domain" description="Rhodopsin" evidence="8">
    <location>
        <begin position="33"/>
        <end position="275"/>
    </location>
</feature>